<reference evidence="2" key="1">
    <citation type="submission" date="2022-09" db="EMBL/GenBank/DDBJ databases">
        <title>Intensive care unit water sources are persistently colonized with multi-drug resistant bacteria and are the site of extensive horizontal gene transfer of antibiotic resistance genes.</title>
        <authorList>
            <person name="Diorio-Toth L."/>
        </authorList>
    </citation>
    <scope>NUCLEOTIDE SEQUENCE</scope>
    <source>
        <strain evidence="2">GD03947</strain>
    </source>
</reference>
<gene>
    <name evidence="2" type="ORF">N5C32_22755</name>
</gene>
<dbReference type="Proteomes" id="UP001158500">
    <property type="component" value="Unassembled WGS sequence"/>
</dbReference>
<dbReference type="AlphaFoldDB" id="A0AA42PF47"/>
<feature type="non-terminal residue" evidence="2">
    <location>
        <position position="49"/>
    </location>
</feature>
<accession>A0AA42PF47</accession>
<keyword evidence="1" id="KW-0812">Transmembrane</keyword>
<keyword evidence="1" id="KW-1133">Transmembrane helix</keyword>
<evidence type="ECO:0000313" key="3">
    <source>
        <dbReference type="Proteomes" id="UP001158500"/>
    </source>
</evidence>
<keyword evidence="1" id="KW-0472">Membrane</keyword>
<sequence>MKQRPVTPFQILILVLSVYVIGALVADLVFDQPDDVSTLLGYLDNVVCF</sequence>
<evidence type="ECO:0000313" key="2">
    <source>
        <dbReference type="EMBL" id="MDH1238850.1"/>
    </source>
</evidence>
<comment type="caution">
    <text evidence="2">The sequence shown here is derived from an EMBL/GenBank/DDBJ whole genome shotgun (WGS) entry which is preliminary data.</text>
</comment>
<organism evidence="2 3">
    <name type="scientific">Stutzerimonas stutzeri</name>
    <name type="common">Pseudomonas stutzeri</name>
    <dbReference type="NCBI Taxonomy" id="316"/>
    <lineage>
        <taxon>Bacteria</taxon>
        <taxon>Pseudomonadati</taxon>
        <taxon>Pseudomonadota</taxon>
        <taxon>Gammaproteobacteria</taxon>
        <taxon>Pseudomonadales</taxon>
        <taxon>Pseudomonadaceae</taxon>
        <taxon>Stutzerimonas</taxon>
    </lineage>
</organism>
<proteinExistence type="predicted"/>
<feature type="transmembrane region" description="Helical" evidence="1">
    <location>
        <begin position="12"/>
        <end position="30"/>
    </location>
</feature>
<name>A0AA42PF47_STUST</name>
<evidence type="ECO:0000256" key="1">
    <source>
        <dbReference type="SAM" id="Phobius"/>
    </source>
</evidence>
<dbReference type="EMBL" id="JAOCAE010000033">
    <property type="protein sequence ID" value="MDH1238850.1"/>
    <property type="molecule type" value="Genomic_DNA"/>
</dbReference>
<protein>
    <submittedName>
        <fullName evidence="2">Ion transporter</fullName>
    </submittedName>
</protein>